<reference evidence="8 9" key="2">
    <citation type="submission" date="2014-10" db="EMBL/GenBank/DDBJ databases">
        <title>Comparative genomics of the Paenibacillus odorifer group.</title>
        <authorList>
            <person name="Tsai Y.-C."/>
            <person name="Martin N."/>
            <person name="Korlach J."/>
            <person name="Wiedmann M."/>
        </authorList>
    </citation>
    <scope>NUCLEOTIDE SEQUENCE [LARGE SCALE GENOMIC DNA]</scope>
    <source>
        <strain evidence="8 9">DSM 18334</strain>
    </source>
</reference>
<dbReference type="GO" id="GO:0022857">
    <property type="term" value="F:transmembrane transporter activity"/>
    <property type="evidence" value="ECO:0007669"/>
    <property type="project" value="InterPro"/>
</dbReference>
<feature type="transmembrane region" description="Helical" evidence="6">
    <location>
        <begin position="12"/>
        <end position="32"/>
    </location>
</feature>
<proteinExistence type="predicted"/>
<organism evidence="8 9">
    <name type="scientific">Paenibacillus wynnii</name>
    <dbReference type="NCBI Taxonomy" id="268407"/>
    <lineage>
        <taxon>Bacteria</taxon>
        <taxon>Bacillati</taxon>
        <taxon>Bacillota</taxon>
        <taxon>Bacilli</taxon>
        <taxon>Bacillales</taxon>
        <taxon>Paenibacillaceae</taxon>
        <taxon>Paenibacillus</taxon>
    </lineage>
</organism>
<evidence type="ECO:0000313" key="8">
    <source>
        <dbReference type="EMBL" id="KGE18836.1"/>
    </source>
</evidence>
<keyword evidence="9" id="KW-1185">Reference proteome</keyword>
<reference evidence="8 9" key="1">
    <citation type="submission" date="2014-08" db="EMBL/GenBank/DDBJ databases">
        <authorList>
            <person name="den Bakker H.C."/>
        </authorList>
    </citation>
    <scope>NUCLEOTIDE SEQUENCE [LARGE SCALE GENOMIC DNA]</scope>
    <source>
        <strain evidence="8 9">DSM 18334</strain>
    </source>
</reference>
<feature type="domain" description="Major facilitator superfamily (MFS) profile" evidence="7">
    <location>
        <begin position="16"/>
        <end position="72"/>
    </location>
</feature>
<evidence type="ECO:0000256" key="1">
    <source>
        <dbReference type="ARBA" id="ARBA00004651"/>
    </source>
</evidence>
<dbReference type="EMBL" id="JQCR01000002">
    <property type="protein sequence ID" value="KGE18836.1"/>
    <property type="molecule type" value="Genomic_DNA"/>
</dbReference>
<dbReference type="RefSeq" id="WP_036649139.1">
    <property type="nucleotide sequence ID" value="NZ_JQCR01000002.1"/>
</dbReference>
<evidence type="ECO:0000256" key="5">
    <source>
        <dbReference type="ARBA" id="ARBA00023136"/>
    </source>
</evidence>
<dbReference type="PROSITE" id="PS50850">
    <property type="entry name" value="MFS"/>
    <property type="match status" value="1"/>
</dbReference>
<dbReference type="STRING" id="268407.PWYN_05300"/>
<sequence>MNSTQASSPPVNRTAIVTVLMLGTFIAILNQTLLSTALPHLMKDFDLTSTTVQWLTTAFMLVNVKLKLLFPW</sequence>
<evidence type="ECO:0000256" key="6">
    <source>
        <dbReference type="SAM" id="Phobius"/>
    </source>
</evidence>
<comment type="subcellular location">
    <subcellularLocation>
        <location evidence="1">Cell membrane</location>
        <topology evidence="1">Multi-pass membrane protein</topology>
    </subcellularLocation>
</comment>
<dbReference type="eggNOG" id="COG2814">
    <property type="taxonomic scope" value="Bacteria"/>
</dbReference>
<keyword evidence="4 6" id="KW-1133">Transmembrane helix</keyword>
<name>A0A098M9V6_9BACL</name>
<protein>
    <recommendedName>
        <fullName evidence="7">Major facilitator superfamily (MFS) profile domain-containing protein</fullName>
    </recommendedName>
</protein>
<evidence type="ECO:0000256" key="4">
    <source>
        <dbReference type="ARBA" id="ARBA00022989"/>
    </source>
</evidence>
<keyword evidence="3 6" id="KW-0812">Transmembrane</keyword>
<gene>
    <name evidence="8" type="ORF">PWYN_05300</name>
</gene>
<keyword evidence="2" id="KW-0813">Transport</keyword>
<evidence type="ECO:0000256" key="2">
    <source>
        <dbReference type="ARBA" id="ARBA00022448"/>
    </source>
</evidence>
<dbReference type="Proteomes" id="UP000029734">
    <property type="component" value="Unassembled WGS sequence"/>
</dbReference>
<comment type="caution">
    <text evidence="8">The sequence shown here is derived from an EMBL/GenBank/DDBJ whole genome shotgun (WGS) entry which is preliminary data.</text>
</comment>
<dbReference type="AlphaFoldDB" id="A0A098M9V6"/>
<keyword evidence="5 6" id="KW-0472">Membrane</keyword>
<evidence type="ECO:0000259" key="7">
    <source>
        <dbReference type="PROSITE" id="PS50850"/>
    </source>
</evidence>
<accession>A0A098M9V6</accession>
<evidence type="ECO:0000313" key="9">
    <source>
        <dbReference type="Proteomes" id="UP000029734"/>
    </source>
</evidence>
<dbReference type="InterPro" id="IPR036259">
    <property type="entry name" value="MFS_trans_sf"/>
</dbReference>
<dbReference type="GO" id="GO:0005886">
    <property type="term" value="C:plasma membrane"/>
    <property type="evidence" value="ECO:0007669"/>
    <property type="project" value="UniProtKB-SubCell"/>
</dbReference>
<dbReference type="Gene3D" id="1.20.1250.20">
    <property type="entry name" value="MFS general substrate transporter like domains"/>
    <property type="match status" value="1"/>
</dbReference>
<dbReference type="InterPro" id="IPR020846">
    <property type="entry name" value="MFS_dom"/>
</dbReference>
<evidence type="ECO:0000256" key="3">
    <source>
        <dbReference type="ARBA" id="ARBA00022692"/>
    </source>
</evidence>
<dbReference type="SUPFAM" id="SSF103473">
    <property type="entry name" value="MFS general substrate transporter"/>
    <property type="match status" value="1"/>
</dbReference>